<evidence type="ECO:0000256" key="7">
    <source>
        <dbReference type="SAM" id="Phobius"/>
    </source>
</evidence>
<sequence>MTLPVFSARLVARWLLILMLLAGAYFFSGFLVPGLAALIIGLASWPLYRRWVRVCGGRTTLAASGALLVIVVGLIVPFAYGLSYAIQEASNLIRWLLEANREGLAVPHWVTGLPLIGERLAGYWEEHLSRPHALGAWVQLISGEHLGNIYRVVLSTTGNVFHLALTVVFMLIILFFVYKDGERMVGQLDTVGERVLPVRWTRLSRVVPATISATVTGMGLIAIGEAVVLGTAYWIAGVPSPALLGLITGFMALVPGGAPLAFTMVSLYLVGSGKLIAGIGLFAWGTLELFIVDKTLRPRLVGGPVKLPFLPTFIGLVGGVQTMGLVGLFVGPVLMALLVAIWREWLREESPPRGSPPLRAYARPPGSGTGGPEGKPTPMRPPAAPPQGGGTGGPAKPDPRRPG</sequence>
<accession>A0ABP3LW10</accession>
<dbReference type="RefSeq" id="WP_343927586.1">
    <property type="nucleotide sequence ID" value="NZ_BAAAEN010000007.1"/>
</dbReference>
<feature type="transmembrane region" description="Helical" evidence="7">
    <location>
        <begin position="60"/>
        <end position="86"/>
    </location>
</feature>
<keyword evidence="3 7" id="KW-0812">Transmembrane</keyword>
<evidence type="ECO:0000313" key="9">
    <source>
        <dbReference type="Proteomes" id="UP001501706"/>
    </source>
</evidence>
<proteinExistence type="inferred from homology"/>
<feature type="transmembrane region" description="Helical" evidence="7">
    <location>
        <begin position="209"/>
        <end position="236"/>
    </location>
</feature>
<keyword evidence="5 7" id="KW-0472">Membrane</keyword>
<reference evidence="9" key="1">
    <citation type="journal article" date="2019" name="Int. J. Syst. Evol. Microbiol.">
        <title>The Global Catalogue of Microorganisms (GCM) 10K type strain sequencing project: providing services to taxonomists for standard genome sequencing and annotation.</title>
        <authorList>
            <consortium name="The Broad Institute Genomics Platform"/>
            <consortium name="The Broad Institute Genome Sequencing Center for Infectious Disease"/>
            <person name="Wu L."/>
            <person name="Ma J."/>
        </authorList>
    </citation>
    <scope>NUCLEOTIDE SEQUENCE [LARGE SCALE GENOMIC DNA]</scope>
    <source>
        <strain evidence="9">JCM 14330</strain>
    </source>
</reference>
<dbReference type="PANTHER" id="PTHR21716:SF61">
    <property type="entry name" value="BLR8064 PROTEIN"/>
    <property type="match status" value="1"/>
</dbReference>
<comment type="caution">
    <text evidence="8">The sequence shown here is derived from an EMBL/GenBank/DDBJ whole genome shotgun (WGS) entry which is preliminary data.</text>
</comment>
<dbReference type="Pfam" id="PF01594">
    <property type="entry name" value="AI-2E_transport"/>
    <property type="match status" value="1"/>
</dbReference>
<name>A0ABP3LW10_9BURK</name>
<dbReference type="InterPro" id="IPR002549">
    <property type="entry name" value="AI-2E-like"/>
</dbReference>
<feature type="transmembrane region" description="Helical" evidence="7">
    <location>
        <begin position="275"/>
        <end position="292"/>
    </location>
</feature>
<gene>
    <name evidence="8" type="ORF">GCM10009097_23690</name>
</gene>
<comment type="similarity">
    <text evidence="2">Belongs to the autoinducer-2 exporter (AI-2E) (TC 2.A.86) family.</text>
</comment>
<evidence type="ECO:0000313" key="8">
    <source>
        <dbReference type="EMBL" id="GAA0505864.1"/>
    </source>
</evidence>
<keyword evidence="4 7" id="KW-1133">Transmembrane helix</keyword>
<protein>
    <submittedName>
        <fullName evidence="8">AI-2E family transporter</fullName>
    </submittedName>
</protein>
<keyword evidence="9" id="KW-1185">Reference proteome</keyword>
<feature type="transmembrane region" description="Helical" evidence="7">
    <location>
        <begin position="15"/>
        <end position="48"/>
    </location>
</feature>
<evidence type="ECO:0000256" key="2">
    <source>
        <dbReference type="ARBA" id="ARBA00009773"/>
    </source>
</evidence>
<dbReference type="PANTHER" id="PTHR21716">
    <property type="entry name" value="TRANSMEMBRANE PROTEIN"/>
    <property type="match status" value="1"/>
</dbReference>
<dbReference type="EMBL" id="BAAAEN010000007">
    <property type="protein sequence ID" value="GAA0505864.1"/>
    <property type="molecule type" value="Genomic_DNA"/>
</dbReference>
<evidence type="ECO:0000256" key="4">
    <source>
        <dbReference type="ARBA" id="ARBA00022989"/>
    </source>
</evidence>
<feature type="transmembrane region" description="Helical" evidence="7">
    <location>
        <begin position="312"/>
        <end position="342"/>
    </location>
</feature>
<evidence type="ECO:0000256" key="5">
    <source>
        <dbReference type="ARBA" id="ARBA00023136"/>
    </source>
</evidence>
<feature type="transmembrane region" description="Helical" evidence="7">
    <location>
        <begin position="160"/>
        <end position="178"/>
    </location>
</feature>
<evidence type="ECO:0000256" key="6">
    <source>
        <dbReference type="SAM" id="MobiDB-lite"/>
    </source>
</evidence>
<evidence type="ECO:0000256" key="3">
    <source>
        <dbReference type="ARBA" id="ARBA00022692"/>
    </source>
</evidence>
<organism evidence="8 9">
    <name type="scientific">Pigmentiphaga daeguensis</name>
    <dbReference type="NCBI Taxonomy" id="414049"/>
    <lineage>
        <taxon>Bacteria</taxon>
        <taxon>Pseudomonadati</taxon>
        <taxon>Pseudomonadota</taxon>
        <taxon>Betaproteobacteria</taxon>
        <taxon>Burkholderiales</taxon>
        <taxon>Alcaligenaceae</taxon>
        <taxon>Pigmentiphaga</taxon>
    </lineage>
</organism>
<feature type="transmembrane region" description="Helical" evidence="7">
    <location>
        <begin position="242"/>
        <end position="268"/>
    </location>
</feature>
<feature type="region of interest" description="Disordered" evidence="6">
    <location>
        <begin position="349"/>
        <end position="403"/>
    </location>
</feature>
<evidence type="ECO:0000256" key="1">
    <source>
        <dbReference type="ARBA" id="ARBA00004141"/>
    </source>
</evidence>
<dbReference type="Proteomes" id="UP001501706">
    <property type="component" value="Unassembled WGS sequence"/>
</dbReference>
<comment type="subcellular location">
    <subcellularLocation>
        <location evidence="1">Membrane</location>
        <topology evidence="1">Multi-pass membrane protein</topology>
    </subcellularLocation>
</comment>